<dbReference type="GO" id="GO:0008081">
    <property type="term" value="F:phosphoric diester hydrolase activity"/>
    <property type="evidence" value="ECO:0007669"/>
    <property type="project" value="UniProtKB-UniRule"/>
</dbReference>
<dbReference type="NCBIfam" id="TIGR01693">
    <property type="entry name" value="UTase_glnD"/>
    <property type="match status" value="1"/>
</dbReference>
<dbReference type="PROSITE" id="PS51831">
    <property type="entry name" value="HD"/>
    <property type="match status" value="1"/>
</dbReference>
<dbReference type="Pfam" id="PF08335">
    <property type="entry name" value="GlnD_UR_UTase"/>
    <property type="match status" value="1"/>
</dbReference>
<dbReference type="PROSITE" id="PS51671">
    <property type="entry name" value="ACT"/>
    <property type="match status" value="2"/>
</dbReference>
<keyword evidence="2 8" id="KW-0548">Nucleotidyltransferase</keyword>
<comment type="similarity">
    <text evidence="8">Belongs to the GlnD family.</text>
</comment>
<dbReference type="HAMAP" id="MF_00277">
    <property type="entry name" value="PII_uridylyl_transf"/>
    <property type="match status" value="1"/>
</dbReference>
<dbReference type="SUPFAM" id="SSF109604">
    <property type="entry name" value="HD-domain/PDEase-like"/>
    <property type="match status" value="1"/>
</dbReference>
<feature type="domain" description="HD" evidence="10">
    <location>
        <begin position="477"/>
        <end position="580"/>
    </location>
</feature>
<dbReference type="InterPro" id="IPR003607">
    <property type="entry name" value="HD/PDEase_dom"/>
</dbReference>
<dbReference type="PIRSF" id="PIRSF006288">
    <property type="entry name" value="PII_uridyltransf"/>
    <property type="match status" value="1"/>
</dbReference>
<proteinExistence type="inferred from homology"/>
<dbReference type="GO" id="GO:0006808">
    <property type="term" value="P:regulation of nitrogen utilization"/>
    <property type="evidence" value="ECO:0007669"/>
    <property type="project" value="UniProtKB-UniRule"/>
</dbReference>
<dbReference type="InterPro" id="IPR043519">
    <property type="entry name" value="NT_sf"/>
</dbReference>
<dbReference type="InterPro" id="IPR013546">
    <property type="entry name" value="PII_UdlTrfase/GS_AdlTrfase"/>
</dbReference>
<comment type="caution">
    <text evidence="8">Lacks conserved residue(s) required for the propagation of feature annotation.</text>
</comment>
<keyword evidence="6 8" id="KW-0511">Multifunctional enzyme</keyword>
<dbReference type="AlphaFoldDB" id="A0A411PEP9"/>
<keyword evidence="12" id="KW-1185">Reference proteome</keyword>
<evidence type="ECO:0000256" key="8">
    <source>
        <dbReference type="HAMAP-Rule" id="MF_00277"/>
    </source>
</evidence>
<evidence type="ECO:0000313" key="11">
    <source>
        <dbReference type="EMBL" id="QBF82003.1"/>
    </source>
</evidence>
<gene>
    <name evidence="8 11" type="primary">glnD</name>
    <name evidence="11" type="ORF">EXU30_04275</name>
</gene>
<comment type="activity regulation">
    <text evidence="8">Uridylyltransferase (UTase) activity is inhibited by glutamine, while glutamine activates uridylyl-removing (UR) activity.</text>
</comment>
<dbReference type="EMBL" id="CP036200">
    <property type="protein sequence ID" value="QBF82003.1"/>
    <property type="molecule type" value="Genomic_DNA"/>
</dbReference>
<evidence type="ECO:0000256" key="2">
    <source>
        <dbReference type="ARBA" id="ARBA00022695"/>
    </source>
</evidence>
<feature type="domain" description="ACT" evidence="9">
    <location>
        <begin position="707"/>
        <end position="784"/>
    </location>
</feature>
<evidence type="ECO:0000259" key="9">
    <source>
        <dbReference type="PROSITE" id="PS51671"/>
    </source>
</evidence>
<dbReference type="InterPro" id="IPR045865">
    <property type="entry name" value="ACT-like_dom_sf"/>
</dbReference>
<comment type="catalytic activity">
    <reaction evidence="8">
        <text>[protein-PII]-L-tyrosine + UTP = [protein-PII]-uridylyl-L-tyrosine + diphosphate</text>
        <dbReference type="Rhea" id="RHEA:13673"/>
        <dbReference type="Rhea" id="RHEA-COMP:12147"/>
        <dbReference type="Rhea" id="RHEA-COMP:12148"/>
        <dbReference type="ChEBI" id="CHEBI:33019"/>
        <dbReference type="ChEBI" id="CHEBI:46398"/>
        <dbReference type="ChEBI" id="CHEBI:46858"/>
        <dbReference type="ChEBI" id="CHEBI:90602"/>
        <dbReference type="EC" id="2.7.7.59"/>
    </reaction>
</comment>
<dbReference type="GO" id="GO:0008893">
    <property type="term" value="F:guanosine-3',5'-bis(diphosphate) 3'-diphosphatase activity"/>
    <property type="evidence" value="ECO:0007669"/>
    <property type="project" value="UniProtKB-EC"/>
</dbReference>
<keyword evidence="3" id="KW-0677">Repeat</keyword>
<dbReference type="Pfam" id="PF01909">
    <property type="entry name" value="NTP_transf_2"/>
    <property type="match status" value="1"/>
</dbReference>
<dbReference type="EC" id="3.1.4.-" evidence="8"/>
<dbReference type="SUPFAM" id="SSF81301">
    <property type="entry name" value="Nucleotidyltransferase"/>
    <property type="match status" value="1"/>
</dbReference>
<comment type="catalytic activity">
    <reaction evidence="7">
        <text>guanosine 3',5'-bis(diphosphate) + H2O = GDP + diphosphate + H(+)</text>
        <dbReference type="Rhea" id="RHEA:14253"/>
        <dbReference type="ChEBI" id="CHEBI:15377"/>
        <dbReference type="ChEBI" id="CHEBI:15378"/>
        <dbReference type="ChEBI" id="CHEBI:33019"/>
        <dbReference type="ChEBI" id="CHEBI:58189"/>
        <dbReference type="ChEBI" id="CHEBI:77828"/>
        <dbReference type="EC" id="3.1.7.2"/>
    </reaction>
</comment>
<evidence type="ECO:0000256" key="5">
    <source>
        <dbReference type="ARBA" id="ARBA00022842"/>
    </source>
</evidence>
<feature type="region of interest" description="Uridylyltransferase" evidence="8">
    <location>
        <begin position="1"/>
        <end position="335"/>
    </location>
</feature>
<accession>A0A411PEP9</accession>
<dbReference type="GO" id="GO:0008773">
    <property type="term" value="F:[protein-PII] uridylyltransferase activity"/>
    <property type="evidence" value="ECO:0007669"/>
    <property type="project" value="UniProtKB-UniRule"/>
</dbReference>
<organism evidence="11 12">
    <name type="scientific">Shewanella maritima</name>
    <dbReference type="NCBI Taxonomy" id="2520507"/>
    <lineage>
        <taxon>Bacteria</taxon>
        <taxon>Pseudomonadati</taxon>
        <taxon>Pseudomonadota</taxon>
        <taxon>Gammaproteobacteria</taxon>
        <taxon>Alteromonadales</taxon>
        <taxon>Shewanellaceae</taxon>
        <taxon>Shewanella</taxon>
    </lineage>
</organism>
<dbReference type="EC" id="2.7.7.59" evidence="8"/>
<keyword evidence="1 8" id="KW-0808">Transferase</keyword>
<sequence length="893" mass="101455">MFSLPEAAQLRADMTISELKHAIKALDEQLHACILDYSINETLLKRAEFFDQLLTLLWQQQGFDSNNLSLNAVGGYGRKTLHPYSDIDICIIHSNALTAEDGDKAGAFLTALWDLNLDLGHGVRSLNDTFSACKNDITIATSHLEIRHICGNSDHEQQVLQAMYADKLWSSQSFFSAKKQEQQLRHQKAGGTAYSIEPNLKNSPGGIRDIQTLTWISRKHFNAADMHGVRSQGFFSNDEYAELIECQNILFRVRFALHQVAGRSENRLLLQYQADVAKMMGFGEGSSLGEGGNIAIEKMMRQLFRVMKRIRELNQLLMAYFERAILPKNHTEPQVLNEQFEIVDNHIHVRHDDVFIDRTQILALFELIAEHHEQIVGITPETLRLLRQVRRRLMADLQDFQACREKFVAIFNNHRGLGLALTLMHQHGILSSYLPQWRQIVGQMQFDLFHAYTVDEHTHKVVQNVLKYAHTKQDGAVDSATRLASEIYQKMSNKSSLLFGALFHDLAKGRGGDHSELGAVDALHFARYHGLKQSQQQLVSWLVEQHLLMSVTSQRMDIYDPDVVQRFAKQVGTQTRLDALYCLTIADIQATNVDLWNDWKAALIRDLYFATRNVLRSGGENVLQLRTIVREHKQEALGLMQLDDNGAQAVKEVWKQLPISFFSHAEADDIARYSKALVAHKATLPNADNPFDTLIVIDDTVVKGCSDVFVYTQDRAGLFVKLFKTLSALKISVKQAQISRTKDGYVVESFKILDFDEKPIDSQSRRELIINKLKSVLDNNAKPPKQRLSRQHQSFDNQPNVEFLYSRHSTRSLISVSALDTHEFMDKVASAFRELDLNIHSATISSVGERADNVFLVSNNQGQQLDQREQQALSNLLINRINDEQAAVGEFEI</sequence>
<dbReference type="SUPFAM" id="SSF55021">
    <property type="entry name" value="ACT-like"/>
    <property type="match status" value="1"/>
</dbReference>
<dbReference type="KEGG" id="smai:EXU30_04275"/>
<dbReference type="InterPro" id="IPR002912">
    <property type="entry name" value="ACT_dom"/>
</dbReference>
<keyword evidence="4 8" id="KW-0378">Hydrolase</keyword>
<keyword evidence="5 8" id="KW-0460">Magnesium</keyword>
<dbReference type="Proteomes" id="UP000291106">
    <property type="component" value="Chromosome"/>
</dbReference>
<dbReference type="SUPFAM" id="SSF81593">
    <property type="entry name" value="Nucleotidyltransferase substrate binding subunit/domain"/>
    <property type="match status" value="1"/>
</dbReference>
<protein>
    <recommendedName>
        <fullName evidence="8">Bifunctional uridylyltransferase/uridylyl-removing enzyme</fullName>
        <shortName evidence="8">UTase/UR</shortName>
    </recommendedName>
    <alternativeName>
        <fullName evidence="8">Bifunctional [protein-PII] modification enzyme</fullName>
    </alternativeName>
    <alternativeName>
        <fullName evidence="8">Bifunctional nitrogen sensor protein</fullName>
    </alternativeName>
    <domain>
        <recommendedName>
            <fullName evidence="8">[Protein-PII] uridylyltransferase</fullName>
            <shortName evidence="8">PII uridylyltransferase</shortName>
            <shortName evidence="8">UTase</shortName>
            <ecNumber evidence="8">2.7.7.59</ecNumber>
        </recommendedName>
    </domain>
    <domain>
        <recommendedName>
            <fullName evidence="8">[Protein-PII]-UMP uridylyl-removing enzyme</fullName>
            <shortName evidence="8">UR</shortName>
            <ecNumber evidence="8">3.1.4.-</ecNumber>
        </recommendedName>
    </domain>
</protein>
<evidence type="ECO:0000313" key="12">
    <source>
        <dbReference type="Proteomes" id="UP000291106"/>
    </source>
</evidence>
<dbReference type="InterPro" id="IPR010043">
    <property type="entry name" value="UTase/UR"/>
</dbReference>
<name>A0A411PEP9_9GAMM</name>
<dbReference type="PANTHER" id="PTHR47320">
    <property type="entry name" value="BIFUNCTIONAL URIDYLYLTRANSFERASE/URIDYLYL-REMOVING ENZYME"/>
    <property type="match status" value="1"/>
</dbReference>
<dbReference type="Pfam" id="PF01966">
    <property type="entry name" value="HD"/>
    <property type="match status" value="1"/>
</dbReference>
<comment type="catalytic activity">
    <reaction evidence="8">
        <text>[protein-PII]-uridylyl-L-tyrosine + H2O = [protein-PII]-L-tyrosine + UMP + H(+)</text>
        <dbReference type="Rhea" id="RHEA:48600"/>
        <dbReference type="Rhea" id="RHEA-COMP:12147"/>
        <dbReference type="Rhea" id="RHEA-COMP:12148"/>
        <dbReference type="ChEBI" id="CHEBI:15377"/>
        <dbReference type="ChEBI" id="CHEBI:15378"/>
        <dbReference type="ChEBI" id="CHEBI:46858"/>
        <dbReference type="ChEBI" id="CHEBI:57865"/>
        <dbReference type="ChEBI" id="CHEBI:90602"/>
    </reaction>
</comment>
<evidence type="ECO:0000256" key="4">
    <source>
        <dbReference type="ARBA" id="ARBA00022801"/>
    </source>
</evidence>
<dbReference type="OrthoDB" id="9758038at2"/>
<dbReference type="Gene3D" id="1.10.3090.10">
    <property type="entry name" value="cca-adding enzyme, domain 2"/>
    <property type="match status" value="1"/>
</dbReference>
<evidence type="ECO:0000256" key="6">
    <source>
        <dbReference type="ARBA" id="ARBA00023268"/>
    </source>
</evidence>
<evidence type="ECO:0000256" key="1">
    <source>
        <dbReference type="ARBA" id="ARBA00022679"/>
    </source>
</evidence>
<evidence type="ECO:0000259" key="10">
    <source>
        <dbReference type="PROSITE" id="PS51831"/>
    </source>
</evidence>
<reference evidence="11 12" key="1">
    <citation type="submission" date="2019-02" db="EMBL/GenBank/DDBJ databases">
        <title>Shewanella sp. D4-2 isolated from Dokdo Island.</title>
        <authorList>
            <person name="Baek K."/>
        </authorList>
    </citation>
    <scope>NUCLEOTIDE SEQUENCE [LARGE SCALE GENOMIC DNA]</scope>
    <source>
        <strain evidence="11 12">D4-2</strain>
    </source>
</reference>
<dbReference type="SMART" id="SM00471">
    <property type="entry name" value="HDc"/>
    <property type="match status" value="1"/>
</dbReference>
<evidence type="ECO:0000256" key="3">
    <source>
        <dbReference type="ARBA" id="ARBA00022737"/>
    </source>
</evidence>
<dbReference type="CDD" id="cd04900">
    <property type="entry name" value="ACT_UUR-like_1"/>
    <property type="match status" value="1"/>
</dbReference>
<evidence type="ECO:0000256" key="7">
    <source>
        <dbReference type="ARBA" id="ARBA00047968"/>
    </source>
</evidence>
<dbReference type="PANTHER" id="PTHR47320:SF1">
    <property type="entry name" value="BIFUNCTIONAL URIDYLYLTRANSFERASE_URIDYLYL-REMOVING ENZYME"/>
    <property type="match status" value="1"/>
</dbReference>
<comment type="cofactor">
    <cofactor evidence="8">
        <name>Mg(2+)</name>
        <dbReference type="ChEBI" id="CHEBI:18420"/>
    </cofactor>
</comment>
<comment type="function">
    <text evidence="8">Modifies, by uridylylation and deuridylylation, the PII regulatory proteins (GlnB and homologs), in response to the nitrogen status of the cell that GlnD senses through the glutamine level. Under low glutamine levels, catalyzes the conversion of the PII proteins and UTP to PII-UMP and PPi, while under higher glutamine levels, GlnD hydrolyzes PII-UMP to PII and UMP (deuridylylation). Thus, controls uridylylation state and activity of the PII proteins, and plays an important role in the regulation of nitrogen metabolism.</text>
</comment>
<dbReference type="InterPro" id="IPR002934">
    <property type="entry name" value="Polymerase_NTP_transf_dom"/>
</dbReference>
<feature type="domain" description="ACT" evidence="9">
    <location>
        <begin position="813"/>
        <end position="893"/>
    </location>
</feature>
<dbReference type="CDD" id="cd00077">
    <property type="entry name" value="HDc"/>
    <property type="match status" value="1"/>
</dbReference>
<dbReference type="CDD" id="cd04899">
    <property type="entry name" value="ACT_ACR-UUR-like_2"/>
    <property type="match status" value="1"/>
</dbReference>
<dbReference type="RefSeq" id="WP_130597977.1">
    <property type="nucleotide sequence ID" value="NZ_CP036200.1"/>
</dbReference>
<dbReference type="InterPro" id="IPR006674">
    <property type="entry name" value="HD_domain"/>
</dbReference>
<comment type="domain">
    <text evidence="8">Has four distinct domains: an N-terminal nucleotidyltransferase (NT) domain responsible for UTase activity, a central HD domain that encodes UR activity, and two C-terminal ACT domains that seem to have a role in glutamine sensing.</text>
</comment>